<dbReference type="InterPro" id="IPR050796">
    <property type="entry name" value="SCF_F-box_component"/>
</dbReference>
<feature type="domain" description="F-box" evidence="1">
    <location>
        <begin position="24"/>
        <end position="65"/>
    </location>
</feature>
<dbReference type="Pfam" id="PF00646">
    <property type="entry name" value="F-box"/>
    <property type="match status" value="1"/>
</dbReference>
<gene>
    <name evidence="2" type="ORF">Tsubulata_044811</name>
</gene>
<dbReference type="OrthoDB" id="1157305at2759"/>
<dbReference type="SUPFAM" id="SSF81383">
    <property type="entry name" value="F-box domain"/>
    <property type="match status" value="1"/>
</dbReference>
<evidence type="ECO:0000313" key="3">
    <source>
        <dbReference type="Proteomes" id="UP001141552"/>
    </source>
</evidence>
<proteinExistence type="predicted"/>
<name>A0A9Q0F7L3_9ROSI</name>
<reference evidence="2" key="1">
    <citation type="submission" date="2022-02" db="EMBL/GenBank/DDBJ databases">
        <authorList>
            <person name="Henning P.M."/>
            <person name="McCubbin A.G."/>
            <person name="Shore J.S."/>
        </authorList>
    </citation>
    <scope>NUCLEOTIDE SEQUENCE</scope>
    <source>
        <strain evidence="2">F60SS</strain>
        <tissue evidence="2">Leaves</tissue>
    </source>
</reference>
<protein>
    <recommendedName>
        <fullName evidence="1">F-box domain-containing protein</fullName>
    </recommendedName>
</protein>
<organism evidence="2 3">
    <name type="scientific">Turnera subulata</name>
    <dbReference type="NCBI Taxonomy" id="218843"/>
    <lineage>
        <taxon>Eukaryota</taxon>
        <taxon>Viridiplantae</taxon>
        <taxon>Streptophyta</taxon>
        <taxon>Embryophyta</taxon>
        <taxon>Tracheophyta</taxon>
        <taxon>Spermatophyta</taxon>
        <taxon>Magnoliopsida</taxon>
        <taxon>eudicotyledons</taxon>
        <taxon>Gunneridae</taxon>
        <taxon>Pentapetalae</taxon>
        <taxon>rosids</taxon>
        <taxon>fabids</taxon>
        <taxon>Malpighiales</taxon>
        <taxon>Passifloraceae</taxon>
        <taxon>Turnera</taxon>
    </lineage>
</organism>
<dbReference type="AlphaFoldDB" id="A0A9Q0F7L3"/>
<dbReference type="InterPro" id="IPR036047">
    <property type="entry name" value="F-box-like_dom_sf"/>
</dbReference>
<reference evidence="2" key="2">
    <citation type="journal article" date="2023" name="Plants (Basel)">
        <title>Annotation of the Turnera subulata (Passifloraceae) Draft Genome Reveals the S-Locus Evolved after the Divergence of Turneroideae from Passifloroideae in a Stepwise Manner.</title>
        <authorList>
            <person name="Henning P.M."/>
            <person name="Roalson E.H."/>
            <person name="Mir W."/>
            <person name="McCubbin A.G."/>
            <person name="Shore J.S."/>
        </authorList>
    </citation>
    <scope>NUCLEOTIDE SEQUENCE</scope>
    <source>
        <strain evidence="2">F60SS</strain>
    </source>
</reference>
<sequence length="173" mass="19668">MAPTTKSRGYDDPSSTVSTSINDLDDTLLTEILKRLPNAREAIACKLVSKNWCSLFSAPYFGSRFIDHYHKCHLKEPTGFAFIAGCGQFFAHEGHVYNKLSKSLRKFQPFKPHSTLVITSYNDLLLCRSPSESTRNCNSYYICNPLTKKLQYLPPFTRTQDFRVMVSIVCGDH</sequence>
<dbReference type="PANTHER" id="PTHR31672">
    <property type="entry name" value="BNACNNG10540D PROTEIN"/>
    <property type="match status" value="1"/>
</dbReference>
<keyword evidence="3" id="KW-1185">Reference proteome</keyword>
<comment type="caution">
    <text evidence="2">The sequence shown here is derived from an EMBL/GenBank/DDBJ whole genome shotgun (WGS) entry which is preliminary data.</text>
</comment>
<dbReference type="Proteomes" id="UP001141552">
    <property type="component" value="Unassembled WGS sequence"/>
</dbReference>
<evidence type="ECO:0000313" key="2">
    <source>
        <dbReference type="EMBL" id="KAJ4825216.1"/>
    </source>
</evidence>
<dbReference type="EMBL" id="JAKUCV010006974">
    <property type="protein sequence ID" value="KAJ4825216.1"/>
    <property type="molecule type" value="Genomic_DNA"/>
</dbReference>
<dbReference type="InterPro" id="IPR001810">
    <property type="entry name" value="F-box_dom"/>
</dbReference>
<dbReference type="SMART" id="SM00256">
    <property type="entry name" value="FBOX"/>
    <property type="match status" value="1"/>
</dbReference>
<dbReference type="Gene3D" id="1.20.1280.50">
    <property type="match status" value="1"/>
</dbReference>
<accession>A0A9Q0F7L3</accession>
<evidence type="ECO:0000259" key="1">
    <source>
        <dbReference type="SMART" id="SM00256"/>
    </source>
</evidence>